<reference evidence="2 3" key="1">
    <citation type="submission" date="2019-03" db="EMBL/GenBank/DDBJ databases">
        <title>First draft genome of Liparis tanakae, snailfish: a comprehensive survey of snailfish specific genes.</title>
        <authorList>
            <person name="Kim W."/>
            <person name="Song I."/>
            <person name="Jeong J.-H."/>
            <person name="Kim D."/>
            <person name="Kim S."/>
            <person name="Ryu S."/>
            <person name="Song J.Y."/>
            <person name="Lee S.K."/>
        </authorList>
    </citation>
    <scope>NUCLEOTIDE SEQUENCE [LARGE SCALE GENOMIC DNA]</scope>
    <source>
        <tissue evidence="2">Muscle</tissue>
    </source>
</reference>
<sequence length="185" mass="20209">MTLSSVLAVSSHSGSCRGKCSLWSISTGLPLLPLESSPVPLPEVPLADVPLLDVLLLDVLLLDVPLLDVPLLDVPLLDVPQPMDPEVPEQESSWRMMSNMPLDKEFASLLFPSPRELACKKNTAKAKLLKSRLTHISCRKLGSRREHAFSQDERSQTRGEASQYKDPAGPRRLTDGYGVEGIATS</sequence>
<dbReference type="EMBL" id="SRLO01003524">
    <property type="protein sequence ID" value="TNN31378.1"/>
    <property type="molecule type" value="Genomic_DNA"/>
</dbReference>
<feature type="compositionally biased region" description="Basic and acidic residues" evidence="1">
    <location>
        <begin position="144"/>
        <end position="157"/>
    </location>
</feature>
<evidence type="ECO:0000313" key="2">
    <source>
        <dbReference type="EMBL" id="TNN31378.1"/>
    </source>
</evidence>
<protein>
    <submittedName>
        <fullName evidence="2">Uncharacterized protein</fullName>
    </submittedName>
</protein>
<feature type="region of interest" description="Disordered" evidence="1">
    <location>
        <begin position="144"/>
        <end position="185"/>
    </location>
</feature>
<evidence type="ECO:0000256" key="1">
    <source>
        <dbReference type="SAM" id="MobiDB-lite"/>
    </source>
</evidence>
<dbReference type="Proteomes" id="UP000314294">
    <property type="component" value="Unassembled WGS sequence"/>
</dbReference>
<accession>A0A4Z2ERA5</accession>
<dbReference type="AlphaFoldDB" id="A0A4Z2ERA5"/>
<gene>
    <name evidence="2" type="ORF">EYF80_058470</name>
</gene>
<name>A0A4Z2ERA5_9TELE</name>
<evidence type="ECO:0000313" key="3">
    <source>
        <dbReference type="Proteomes" id="UP000314294"/>
    </source>
</evidence>
<organism evidence="2 3">
    <name type="scientific">Liparis tanakae</name>
    <name type="common">Tanaka's snailfish</name>
    <dbReference type="NCBI Taxonomy" id="230148"/>
    <lineage>
        <taxon>Eukaryota</taxon>
        <taxon>Metazoa</taxon>
        <taxon>Chordata</taxon>
        <taxon>Craniata</taxon>
        <taxon>Vertebrata</taxon>
        <taxon>Euteleostomi</taxon>
        <taxon>Actinopterygii</taxon>
        <taxon>Neopterygii</taxon>
        <taxon>Teleostei</taxon>
        <taxon>Neoteleostei</taxon>
        <taxon>Acanthomorphata</taxon>
        <taxon>Eupercaria</taxon>
        <taxon>Perciformes</taxon>
        <taxon>Cottioidei</taxon>
        <taxon>Cottales</taxon>
        <taxon>Liparidae</taxon>
        <taxon>Liparis</taxon>
    </lineage>
</organism>
<comment type="caution">
    <text evidence="2">The sequence shown here is derived from an EMBL/GenBank/DDBJ whole genome shotgun (WGS) entry which is preliminary data.</text>
</comment>
<proteinExistence type="predicted"/>
<keyword evidence="3" id="KW-1185">Reference proteome</keyword>